<reference evidence="3 4" key="1">
    <citation type="submission" date="2023-07" db="EMBL/GenBank/DDBJ databases">
        <title>Sorghum-associated microbial communities from plants grown in Nebraska, USA.</title>
        <authorList>
            <person name="Schachtman D."/>
        </authorList>
    </citation>
    <scope>NUCLEOTIDE SEQUENCE [LARGE SCALE GENOMIC DNA]</scope>
    <source>
        <strain evidence="3 4">4272</strain>
    </source>
</reference>
<dbReference type="CDD" id="cd00338">
    <property type="entry name" value="Ser_Recombinase"/>
    <property type="match status" value="1"/>
</dbReference>
<evidence type="ECO:0000313" key="3">
    <source>
        <dbReference type="EMBL" id="MDR7172221.1"/>
    </source>
</evidence>
<evidence type="ECO:0000256" key="1">
    <source>
        <dbReference type="SAM" id="MobiDB-lite"/>
    </source>
</evidence>
<dbReference type="InterPro" id="IPR006119">
    <property type="entry name" value="Resolv_N"/>
</dbReference>
<dbReference type="PANTHER" id="PTHR30461:SF23">
    <property type="entry name" value="DNA RECOMBINASE-RELATED"/>
    <property type="match status" value="1"/>
</dbReference>
<dbReference type="RefSeq" id="WP_310407135.1">
    <property type="nucleotide sequence ID" value="NZ_JAVDWW010000011.1"/>
</dbReference>
<dbReference type="Proteomes" id="UP001251217">
    <property type="component" value="Unassembled WGS sequence"/>
</dbReference>
<feature type="compositionally biased region" description="Low complexity" evidence="1">
    <location>
        <begin position="137"/>
        <end position="164"/>
    </location>
</feature>
<evidence type="ECO:0000313" key="4">
    <source>
        <dbReference type="Proteomes" id="UP001251217"/>
    </source>
</evidence>
<evidence type="ECO:0000259" key="2">
    <source>
        <dbReference type="PROSITE" id="PS51736"/>
    </source>
</evidence>
<keyword evidence="4" id="KW-1185">Reference proteome</keyword>
<dbReference type="SUPFAM" id="SSF53041">
    <property type="entry name" value="Resolvase-like"/>
    <property type="match status" value="1"/>
</dbReference>
<dbReference type="PANTHER" id="PTHR30461">
    <property type="entry name" value="DNA-INVERTASE FROM LAMBDOID PROPHAGE"/>
    <property type="match status" value="1"/>
</dbReference>
<proteinExistence type="predicted"/>
<gene>
    <name evidence="3" type="ORF">J2W56_005982</name>
</gene>
<dbReference type="EMBL" id="JAVDWW010000011">
    <property type="protein sequence ID" value="MDR7172221.1"/>
    <property type="molecule type" value="Genomic_DNA"/>
</dbReference>
<dbReference type="Gene3D" id="3.40.50.1390">
    <property type="entry name" value="Resolvase, N-terminal catalytic domain"/>
    <property type="match status" value="1"/>
</dbReference>
<dbReference type="InterPro" id="IPR050639">
    <property type="entry name" value="SSR_resolvase"/>
</dbReference>
<feature type="domain" description="Resolvase/invertase-type recombinase catalytic" evidence="2">
    <location>
        <begin position="7"/>
        <end position="159"/>
    </location>
</feature>
<organism evidence="3 4">
    <name type="scientific">Nocardia kruczakiae</name>
    <dbReference type="NCBI Taxonomy" id="261477"/>
    <lineage>
        <taxon>Bacteria</taxon>
        <taxon>Bacillati</taxon>
        <taxon>Actinomycetota</taxon>
        <taxon>Actinomycetes</taxon>
        <taxon>Mycobacteriales</taxon>
        <taxon>Nocardiaceae</taxon>
        <taxon>Nocardia</taxon>
    </lineage>
</organism>
<dbReference type="InterPro" id="IPR036162">
    <property type="entry name" value="Resolvase-like_N_sf"/>
</dbReference>
<comment type="caution">
    <text evidence="3">The sequence shown here is derived from an EMBL/GenBank/DDBJ whole genome shotgun (WGS) entry which is preliminary data.</text>
</comment>
<name>A0ABU1XNS8_9NOCA</name>
<protein>
    <recommendedName>
        <fullName evidence="2">Resolvase/invertase-type recombinase catalytic domain-containing protein</fullName>
    </recommendedName>
</protein>
<dbReference type="PROSITE" id="PS51736">
    <property type="entry name" value="RECOMBINASES_3"/>
    <property type="match status" value="1"/>
</dbReference>
<dbReference type="SMART" id="SM00857">
    <property type="entry name" value="Resolvase"/>
    <property type="match status" value="1"/>
</dbReference>
<sequence length="249" mass="27705">MPIVPARAVIYLRVSLDQSGEGLAVERQREDCEQIAAARGWTVIETYTDNSISAFDKVKNRPAYDRMVDDYRAGRFNALITWDLDRLTRQPRQLEDWIDAAESQGLRLVTANGEADLQTDGGRMYARIKAAVARAEMNARAPGKAVRSSNAPRRAARPAASGPPDTHSMANSFPTRPMPSRLSTEPSPMGRPSRQSPRRCQALNQLYALSAIETGFKTFRHSRADTRPYVRFLYEGGGTKPTGHWVVLS</sequence>
<dbReference type="Pfam" id="PF00239">
    <property type="entry name" value="Resolvase"/>
    <property type="match status" value="1"/>
</dbReference>
<accession>A0ABU1XNS8</accession>
<feature type="region of interest" description="Disordered" evidence="1">
    <location>
        <begin position="137"/>
        <end position="198"/>
    </location>
</feature>